<comment type="catalytic activity">
    <reaction evidence="5">
        <text>3'-dephospho-CoA + ATP = ADP + CoA + H(+)</text>
        <dbReference type="Rhea" id="RHEA:18245"/>
        <dbReference type="ChEBI" id="CHEBI:15378"/>
        <dbReference type="ChEBI" id="CHEBI:30616"/>
        <dbReference type="ChEBI" id="CHEBI:57287"/>
        <dbReference type="ChEBI" id="CHEBI:57328"/>
        <dbReference type="ChEBI" id="CHEBI:456216"/>
        <dbReference type="EC" id="2.7.1.24"/>
    </reaction>
</comment>
<dbReference type="Gene3D" id="3.40.50.300">
    <property type="entry name" value="P-loop containing nucleotide triphosphate hydrolases"/>
    <property type="match status" value="1"/>
</dbReference>
<dbReference type="PROSITE" id="PS51219">
    <property type="entry name" value="DPCK"/>
    <property type="match status" value="1"/>
</dbReference>
<dbReference type="NCBIfam" id="TIGR00152">
    <property type="entry name" value="dephospho-CoA kinase"/>
    <property type="match status" value="1"/>
</dbReference>
<keyword evidence="5 7" id="KW-0418">Kinase</keyword>
<dbReference type="EC" id="2.7.1.24" evidence="5 6"/>
<keyword evidence="3 5" id="KW-0067">ATP-binding</keyword>
<dbReference type="Proteomes" id="UP001295463">
    <property type="component" value="Chromosome"/>
</dbReference>
<evidence type="ECO:0000256" key="6">
    <source>
        <dbReference type="NCBIfam" id="TIGR00152"/>
    </source>
</evidence>
<evidence type="ECO:0000256" key="5">
    <source>
        <dbReference type="HAMAP-Rule" id="MF_00376"/>
    </source>
</evidence>
<comment type="subcellular location">
    <subcellularLocation>
        <location evidence="5">Cytoplasm</location>
    </subcellularLocation>
</comment>
<keyword evidence="5 7" id="KW-0808">Transferase</keyword>
<comment type="similarity">
    <text evidence="1 5">Belongs to the CoaE family.</text>
</comment>
<dbReference type="EMBL" id="OW150024">
    <property type="protein sequence ID" value="CAH2032000.1"/>
    <property type="molecule type" value="Genomic_DNA"/>
</dbReference>
<sequence length="198" mass="21669">MRTIGLTGGIATGKSTVAELLAQRGAVVIDADQLSRDAVAPGTPLLQRIAALFGADALQADGSLDRQAVRELIFRDPERRKQLEALLHPAIRELSLRRLEEARQSGAAVAVYMAPLLIEAGAADRVDEIWVVTVRPEVQLERLMTRDGCDRQQAERIVAAQMPLAEKEKYGVVVIDNSGSPEETARQVEEAWQRRIGP</sequence>
<dbReference type="PANTHER" id="PTHR10695">
    <property type="entry name" value="DEPHOSPHO-COA KINASE-RELATED"/>
    <property type="match status" value="1"/>
</dbReference>
<dbReference type="RefSeq" id="WP_305732783.1">
    <property type="nucleotide sequence ID" value="NZ_OW150024.1"/>
</dbReference>
<evidence type="ECO:0000256" key="1">
    <source>
        <dbReference type="ARBA" id="ARBA00009018"/>
    </source>
</evidence>
<keyword evidence="4 5" id="KW-0173">Coenzyme A biosynthesis</keyword>
<keyword evidence="2 5" id="KW-0547">Nucleotide-binding</keyword>
<dbReference type="PANTHER" id="PTHR10695:SF46">
    <property type="entry name" value="BIFUNCTIONAL COENZYME A SYNTHASE-RELATED"/>
    <property type="match status" value="1"/>
</dbReference>
<evidence type="ECO:0000256" key="4">
    <source>
        <dbReference type="ARBA" id="ARBA00022993"/>
    </source>
</evidence>
<dbReference type="CDD" id="cd02022">
    <property type="entry name" value="DPCK"/>
    <property type="match status" value="1"/>
</dbReference>
<evidence type="ECO:0000256" key="2">
    <source>
        <dbReference type="ARBA" id="ARBA00022741"/>
    </source>
</evidence>
<accession>A0ABM9DC55</accession>
<dbReference type="HAMAP" id="MF_00376">
    <property type="entry name" value="Dephospho_CoA_kinase"/>
    <property type="match status" value="1"/>
</dbReference>
<gene>
    <name evidence="5 7" type="primary">coaE</name>
    <name evidence="7" type="ORF">GEAMG1_2165</name>
</gene>
<evidence type="ECO:0000313" key="7">
    <source>
        <dbReference type="EMBL" id="CAH2032000.1"/>
    </source>
</evidence>
<proteinExistence type="inferred from homology"/>
<dbReference type="SUPFAM" id="SSF52540">
    <property type="entry name" value="P-loop containing nucleoside triphosphate hydrolases"/>
    <property type="match status" value="1"/>
</dbReference>
<comment type="function">
    <text evidence="5">Catalyzes the phosphorylation of the 3'-hydroxyl group of dephosphocoenzyme A to form coenzyme A.</text>
</comment>
<feature type="binding site" evidence="5">
    <location>
        <begin position="11"/>
        <end position="16"/>
    </location>
    <ligand>
        <name>ATP</name>
        <dbReference type="ChEBI" id="CHEBI:30616"/>
    </ligand>
</feature>
<evidence type="ECO:0000313" key="8">
    <source>
        <dbReference type="Proteomes" id="UP001295463"/>
    </source>
</evidence>
<evidence type="ECO:0000256" key="3">
    <source>
        <dbReference type="ARBA" id="ARBA00022840"/>
    </source>
</evidence>
<protein>
    <recommendedName>
        <fullName evidence="5 6">Dephospho-CoA kinase</fullName>
        <ecNumber evidence="5 6">2.7.1.24</ecNumber>
    </recommendedName>
    <alternativeName>
        <fullName evidence="5">Dephosphocoenzyme A kinase</fullName>
    </alternativeName>
</protein>
<keyword evidence="8" id="KW-1185">Reference proteome</keyword>
<dbReference type="InterPro" id="IPR027417">
    <property type="entry name" value="P-loop_NTPase"/>
</dbReference>
<dbReference type="GO" id="GO:0004140">
    <property type="term" value="F:dephospho-CoA kinase activity"/>
    <property type="evidence" value="ECO:0007669"/>
    <property type="project" value="UniProtKB-EC"/>
</dbReference>
<comment type="pathway">
    <text evidence="5">Cofactor biosynthesis; coenzyme A biosynthesis; CoA from (R)-pantothenate: step 5/5.</text>
</comment>
<keyword evidence="5" id="KW-0963">Cytoplasm</keyword>
<organism evidence="7 8">
    <name type="scientific">Trichlorobacter ammonificans</name>
    <dbReference type="NCBI Taxonomy" id="2916410"/>
    <lineage>
        <taxon>Bacteria</taxon>
        <taxon>Pseudomonadati</taxon>
        <taxon>Thermodesulfobacteriota</taxon>
        <taxon>Desulfuromonadia</taxon>
        <taxon>Geobacterales</taxon>
        <taxon>Geobacteraceae</taxon>
        <taxon>Trichlorobacter</taxon>
    </lineage>
</organism>
<dbReference type="InterPro" id="IPR001977">
    <property type="entry name" value="Depp_CoAkinase"/>
</dbReference>
<reference evidence="7 8" key="1">
    <citation type="submission" date="2022-03" db="EMBL/GenBank/DDBJ databases">
        <authorList>
            <person name="Koch H."/>
        </authorList>
    </citation>
    <scope>NUCLEOTIDE SEQUENCE [LARGE SCALE GENOMIC DNA]</scope>
    <source>
        <strain evidence="7 8">G1</strain>
    </source>
</reference>
<name>A0ABM9DC55_9BACT</name>
<dbReference type="Pfam" id="PF01121">
    <property type="entry name" value="CoaE"/>
    <property type="match status" value="1"/>
</dbReference>